<dbReference type="EMBL" id="JABSTQ010011147">
    <property type="protein sequence ID" value="KAG0414812.1"/>
    <property type="molecule type" value="Genomic_DNA"/>
</dbReference>
<feature type="non-terminal residue" evidence="1">
    <location>
        <position position="1"/>
    </location>
</feature>
<evidence type="ECO:0000313" key="2">
    <source>
        <dbReference type="Proteomes" id="UP000805193"/>
    </source>
</evidence>
<evidence type="ECO:0000313" key="1">
    <source>
        <dbReference type="EMBL" id="KAG0414812.1"/>
    </source>
</evidence>
<comment type="caution">
    <text evidence="1">The sequence shown here is derived from an EMBL/GenBank/DDBJ whole genome shotgun (WGS) entry which is preliminary data.</text>
</comment>
<proteinExistence type="predicted"/>
<dbReference type="Proteomes" id="UP000805193">
    <property type="component" value="Unassembled WGS sequence"/>
</dbReference>
<gene>
    <name evidence="1" type="ORF">HPB47_008014</name>
</gene>
<accession>A0AC60P654</accession>
<reference evidence="1 2" key="1">
    <citation type="journal article" date="2020" name="Cell">
        <title>Large-Scale Comparative Analyses of Tick Genomes Elucidate Their Genetic Diversity and Vector Capacities.</title>
        <authorList>
            <consortium name="Tick Genome and Microbiome Consortium (TIGMIC)"/>
            <person name="Jia N."/>
            <person name="Wang J."/>
            <person name="Shi W."/>
            <person name="Du L."/>
            <person name="Sun Y."/>
            <person name="Zhan W."/>
            <person name="Jiang J.F."/>
            <person name="Wang Q."/>
            <person name="Zhang B."/>
            <person name="Ji P."/>
            <person name="Bell-Sakyi L."/>
            <person name="Cui X.M."/>
            <person name="Yuan T.T."/>
            <person name="Jiang B.G."/>
            <person name="Yang W.F."/>
            <person name="Lam T.T."/>
            <person name="Chang Q.C."/>
            <person name="Ding S.J."/>
            <person name="Wang X.J."/>
            <person name="Zhu J.G."/>
            <person name="Ruan X.D."/>
            <person name="Zhao L."/>
            <person name="Wei J.T."/>
            <person name="Ye R.Z."/>
            <person name="Que T.C."/>
            <person name="Du C.H."/>
            <person name="Zhou Y.H."/>
            <person name="Cheng J.X."/>
            <person name="Dai P.F."/>
            <person name="Guo W.B."/>
            <person name="Han X.H."/>
            <person name="Huang E.J."/>
            <person name="Li L.F."/>
            <person name="Wei W."/>
            <person name="Gao Y.C."/>
            <person name="Liu J.Z."/>
            <person name="Shao H.Z."/>
            <person name="Wang X."/>
            <person name="Wang C.C."/>
            <person name="Yang T.C."/>
            <person name="Huo Q.B."/>
            <person name="Li W."/>
            <person name="Chen H.Y."/>
            <person name="Chen S.E."/>
            <person name="Zhou L.G."/>
            <person name="Ni X.B."/>
            <person name="Tian J.H."/>
            <person name="Sheng Y."/>
            <person name="Liu T."/>
            <person name="Pan Y.S."/>
            <person name="Xia L.Y."/>
            <person name="Li J."/>
            <person name="Zhao F."/>
            <person name="Cao W.C."/>
        </authorList>
    </citation>
    <scope>NUCLEOTIDE SEQUENCE [LARGE SCALE GENOMIC DNA]</scope>
    <source>
        <strain evidence="1">Iper-2018</strain>
    </source>
</reference>
<name>A0AC60P654_IXOPE</name>
<sequence>CHYTAANKQFKRQFTYNWFGAMRNTCDRLRFWTNVSKVVSFGKYHALGTPLGDAKKAASFSLASPYHEPTKPGTPELVDWDNTSVDLKWEPPKSDGGAPIEKYIVEKKDKLGTEWEKAAEVPGDKKEAKVTGLKEKTECQFRVVAINKAGPSEPSDPTAPHVVKHRKLKPYIDRTNLDVLMVKKGKPIKLDVNIRGEPPPKVTWKLQNKVVETKDNVEVINVDYNTKLNITDSQRKDSGLYTITAENEHGKDEATVEIIVLGAPSKPGGPLKVSDVHDKGCKLQWNKPEDDGGKPIQAYVVEKMDTQTGNWVPVARVDPDKTECPVTGLIPGKQYQFRVKAVNPEGESEPLVSDRPTLAKNPYDEPGKPGTPEIADWDEKHVDLKWDAPKNDGGAPITGYVVEKKDRLGGGWEPCLETSSSKPEAKVEGLVKGQQYQFRVRAVNKAGPGEHSEPTGMHLCKERFLAPKIIRDNLQNITVRAGHVAKLNVEAIGEPPPKLTWFFQGKELEKSPAVKVDEEDYKSFLVIGSVTRKHSGKYTIKAENSSGKDEETIDILVLDKPSKPEGPLEVSDVDAKGCKLSWNKPKDDGGTPIEGYQVEKMDTATGRWVPCGKADKDATELDVSGLEPGKKYQFRVKAINNEGESEPLETERSTLAKNPYDEPGAPGTPEIKDYDRDFVVLKWDPPMKDGGAPITGYVIEKKDKYSHNWVPAAEVRGNVPEGKVDKLQEGDKYEFRVRAVNKAGPGEPSDATAPHLMKPKHLKPHIDRTNLRNLTVKVGQAVNFDVNVIGEPPPKVTWELVNKGELQSDDNYRIDNIDYNTKFYIMRATRKESGVYKVKATNDSGTDEAEVEINILGKPGKPNGPLEVSDVHKDGCSLSWKKPDDDGGCPIECYEVEKMDEETGRWVPAGKSTEPKLEVKNLVPGKKYKFRVRAVNKEGDSDELETETSTLAKNPFDEPGKPGRPEPTDWDSDHVDLKWAAPESDGGAPIKAYAIEKKKKGSHKWQKAKEVPGTQTTGTVDDLEEGEEYEFRVVAINQEGPSEPSDASRSVVAKPRKLAPKIDRTNLKDTTIKSGQAIKFDIDVKGEPAPTIEWSFNGQPLKGTDKIKLDIEDYHTLFILTGAKRAHTGTYTITAKNMHGTDEASVQLKVLSKPGKPKGPLDVSDVTAEGCKLKWDKPEDDGGEPVQQYVVEKMDTDTGRWVPVMTTKEPEAEVKGLVPGKEYKFRVKAVNPEGESEPLETEQGTLAKNPFDEPGKPGKPTAKDWDKHHVDLSWQAPSEDGGAPITSYIVEKKDKFSTKWQKATEIIGDKCEARVPDLIEGMEYQFRVRAVNKAGPGNPSDASEVVIAKPRFCESFLHPSPPVSTFVVAPKIDRSTLKDITIHAGQGVKYDAKVIGEPPPKTTWFLEKTEIKDGGRYTVDKEPYRTKLTIHSAERKDTGEYRLVAENSSGKDEATVKLTVLDKPTAPKGPLEISDVHAEGCKLKWNPPEDDGGQPLDGYVVEKMDTETGRWVPIGHPTKPEFEVGNLEPGKEYKFRVRAVNPEGESEALEAEQGIIAKNPYDAPGKPTGAEVTDWDKDHMDLKWNPPAKDGGAPIEKYIVEKKEKDSPVWTKAAVVDGKTCEARVPDLIPGEAYEFRVRAVNAAGPGEPSEATKPKVAKPRKLAPKIDRRSLKPITIKAGQDFEFDVKVQGEPAPAVSWFLAAKPVAERPTLSITNVPYNSKLTCDKAERKDNGTYKIVATNQYGTDEAEVEVTVVSKPSKPEGPLEVSDVTKNGCKLAWNKPKDDGGEPISKYVVEKQDPDTGAWVPVGSTLGPEFQVTGLTPGKDYKFRVKAVNKEGESEPLETDIPITAKDPYDAPSAPGQPEATDWNRDHVDLKWTAPEKDGGAPISHYVIEKKEKGSPKWEKAAEVPGDQTKGTAPFLDEGKEYEFRVTAVNKAGPGEPSEASKPVVAKPRFLAPRIDRKNLHDLTVKAGQSIKFDVNVQGEPPPTVVWTLDDEALKPTNHRSIDNEDYNTKLAVRRAERSDAGKYTITATNSSGKDAVTVTVNVLDKPTSPEGPLEVSDVHKEGCKLKWKRPKDTGGMPLDGYLVEKMDPESGVWVPVGKTKEPGMEVTGLTPGKDYKFRVKALNKEGESEPLETDGTITAKNPFDEPGKPGSLEATDWDKDHVDLKWTPPEKDGGAPIEKYVIEKKDKYGDWEKAAEIDRTNLEKVRIKAGQNFNFDVNVIGEPPPDVTWTLKGKKVAPSDHVKLVNEPYNTKLNVRHATRADSGTYTITAVNEHGKDTAEVEVMILDKPTPPGGPLKVEDVHAEGCTLKWNPPSDDGGMPVDHYVVEKQDPNTGVWVPAGDTTGPETQLKVKGLQPGKHYKFRVRAANRQGESEPLEADKAILAKNPFDEPGSPGKPEIEDYDKDFVKLKWDKPENDGGSPITGYVIEKKDKYNPDWTPVLEVPGDDTSAKGRRPGGGMPVRVPGACRQQGRPRISERIDRRARRAAQEQSRPARTSSSRFRSLGEPPPNKKWTLEGKSMEDVKRWNISHEPYKTKLAVRNAERGDSGTLVLTATNVNGTDTAKITVTVLDVPRAPELIKIDKITKDNCEVSWKPPKDDGGTDILHYVVEKKDLDTGLWSPVAETMGTSVKAERLVEQHQYHFRVKAVNREGDSPYATTKDSIVAKNPFDQPNKPTPPEVTDWDADHVDLEWRAPRDGGAPITGYVVEKRNKGSPLWEEAARVPGDATKATVPNLKEGEEYEFRIVALNKAGPSEPSDPSQSVVAKPRKLAPTLDKSALKDIKVRAGRPINFTVPIKGEPTPNVDWLVHDKQDHDKRIEVTSTANQTILDIASSVRSDSGKYTLVLENSFGKTSASANVTVLDRPSPPQGPLNIGEVTKNSATISWKAPADDGGAPIKHYLIEKMDTSRGTWVEAGMTPNLTFKVPKLVHKKSYQFRVKAVNEIGESEPLEKTEPIVAKDQFEKSSAPGRPKITDWDKDRVDIEWKAPEDDGGCPIKSYIIQKKERGSPYWTKAKEVPASQTKASVPDLKEGQDYEFRVVAVNAGGESDPSEPSDLVTCKPRFLAPKIVSPMKEVKVKIGQTLHVEIKFIGAPPPTVSWSVNGKPLISDDRVTISNFDDYTIINTVDTKRSDGGAYTLHLKNDSGEDSGTLPVVILDKPNPPEGPLNVDEVDKDHVKLSWKPPKDTGGSDITGYVIEKRDKTHGGMWVPAVTFVAPTATDATVPKLIEGTEYEFRVMAENAQGLSEPLVTARPVMAKSPYGTPGKPGQPEAVDHDRDFIKIKWDPPRNDGGSPITGYDVERRDTKGNRWVRVNKDPVRTPEYTDKDVTDGHQYEYRVVAKNAAGPSEPSMASKAIAAKPMKEKPKLHLDGLYGKGIRVRAGDPLNINIPMTGAPPPAVTWLINDKEIPPTNRIRTDTADETVNLTIPVSQRGDTGKYTIKAKNMYGEDSADIDVLVYDKPGPPQGPLEHPEVTSSSVTLKWRKPEDDGGAEITGYLVEKCEVGSDFWQPVPGYCPNTTYTVRNLEEGKQYKFRVRAENIYGISEPLEGKPVTAKNPFDTPDSPGQPKVTEIGPTSATIAWTPPASDGGRPIQGYIVEKRERGHPDWTKCNAAPTPGTQFTVPHLTEGKSYEFRVTAVNEGGPGKPSKPSALVVAKEPKFAPAAPDTPRVDKVTKNSVTLSWNKPTSDGGSKVKGYIVQKKPKDAKDWTPVNILPHPDTTFTVPGLDEGQEYEFRVVAVNDVGESPPSKPTGLVLVEEQPDKPRINADAVKDIVVKAGQDFSINVPFTGFPKPEATWSKNDLDLDDKEPRRTYKVTEENASLTVTKAKRDDTGQYKLFLKNKHGFDTVYCKVTVLDRPAPPENLRGEEVDGDSLTLRWLPPKDDGGSEITNYVVEKQEVGSKAWSRIGTYVVGTAFRVRGLVVGRHYNFRVMAENQYGTSDPATTAEPILAKLPFDPPSAPGVPHAVDTSPDSITLSWTKPRNDGGSPITGYLIEKRKVGEPKWTRATAAPVPDLTHKVPGLTENQQYEFRVCAVNAAGESPWSSASDGIYARPPPAAPKIDSGFSMRDVVVMAGEEFTLRVPYSGSPVPEASWTINGNPVVPDDRIHTEVNVAFTVFLNKKAKRDDSGKYTLTLKNPQGSDTASCKVLVVDKPGPPQGPLEASDVTPETCSLSWRPPLDDGGSPITNYIVEKQDPTTKIWTKMSGFVRGCHYDVIGLEPNKKYNFRVSAENQYGISTPLETDRPITAKFPFDVPSPPGRPDIVDYDVTSVSLRWDRPSSDGGSKIQGYQVEYREPTDGKWRPANTGLVKDTSFTVKGLFEGKDYEFRVKAKNAAGYSNPSEPTATLRLKPKFTVPSPPQNVQVVKVGKSYCDLKWEKPRSDGGSKITGKCQRNPREWYIVERRDVSSPFWLVSNDYTILDCDYTDMKLKENNEYEFRVYAVNAAGKSEPSLCTTPVKATEYTDGVKPEFVRRLFNKNVSMKKQVILECEAIGKPVPTSRWLKNGRDIRLGTRVRAVEKPEEGVYQLIFSEIEDGDEGEYTCEVSNPLGSVRCSADIRIAAPPVIVRCPNEVYIPEKDNGKVKIYFTGSTPMEVSLFKGGLEVPESERIKYTVFDDYVIVYFREADKSDEGKYQISLKNDSGSADAQFTLYVTGLPGPPIGPLEVSEITQHTCKLHWHPPKYDGGCKITHYVVERRETTHNQWVVACTYCRDTTVTVQGLTENGEYLFRVMAVNENGQSAPLEGTNPIIAKLPFDPPSAPGIPVVTEVGGDFVNLSWEKPTSDGGARILGYWVDKREVGTQAWQRVNPAHLCLPAQINISNLIEDRQYEFRVFAVNEAGQGPPSSNSSQVKIKDPNAATPPEFITPLKPAMGIENKSAQFSCKVVGNPSPEISWYKGMRELHESLKYSITREGDVCTLIISDIFGEDADEYACRAVNKGGARTSRAELLIKTAPHINVPPRFRELACFEKGENVVLKIPFTGFPKPRIKWFKEGEEIESGSHFDIQTGERHAVLTIRDVNKTDSGPYRLVAENELGTDSAIIKVQISDKPDPPRHPVVENINDDNCLLSWKPPLWDGGSHITNYMIEKRESPLTTWVRCGNTRFTTHQITGLNPSKEYQFRVYAENVFGRSEPCEPTAPITTKPSEKDRRKKKNYMVQDFDKYIPQPIDIKTSSVYDYYDILEEIGTGAFGVVHRCREKKTGHIFAAKFIPVSHPMEKGLIRKEIDIMNQLHHPKLIRLHDAFEDDDEMVLIYEFMSGGELFERITAEDYKMSEAEVINYMRQICEGVKHMHEKNIIHLDLKPENIMCQTKKSTNVKLIDFGLATKLDPNEVVKISTGTAEFAAPEIVEREPVGFYTDMWAVGVLAYVLLSGLSPFAGDNDVETLKNVKACDWDFDDEAFANVSEEGKDFIRRLLTRNKDKRMTAHECLEHDWLKGEIKESATIPIPNNRYIKFRDHIRARYGDYWDSCTVPIGHISNYSSLRKLHDKKYNIHDFYFDRRQAVPRFVIKPTSAFTYEGQSAKFYCRVIASAPATVSWYRDSCELRQSVKHMKRYEGDDYYFILNRCRLDDRGEYIIRAENSYGYREEPVFLNVQAMPITIPQVRLDEPVRRRREPLRYQPYEEPADCAPCFTFHLRPRVIQTNLGVKLLCCLSGKPHPEIKWYKDGKELSKFDYNMSHADGVVTLEILTCKKEDAGKYVCKAKNALGEDETNCFLIIEERRRLPPGHSPAVFQHQAAPASTPLPAKPAYSSYEPFPSSHYTRASALGKYGYAARKKDYFHASSKFADTRSVAKSSRLADYSSSYSSAHHASSDYKSSASARDSGSAAADRVASTLSSAASKLSPPAESPSKRVQKPYGKKDAVDATSPSRSRSATKDLAHETEMTAPTFKAPLQDLSIKDGDPLLLKAVVDGEPEPSVEWFKNGQSLKSSEIISLKYKNREASLSIAEVYPEDEGEYVLTATNAVGKVDTRCKLTVLPMEKDEVEPTGSDGKSPKFVEHLKSQVVKDGDAVTLQCTIRGKCNSRAMAHAIFHS</sequence>
<protein>
    <submittedName>
        <fullName evidence="1">Uncharacterized protein</fullName>
    </submittedName>
</protein>
<keyword evidence="2" id="KW-1185">Reference proteome</keyword>
<feature type="non-terminal residue" evidence="1">
    <location>
        <position position="6040"/>
    </location>
</feature>
<organism evidence="1 2">
    <name type="scientific">Ixodes persulcatus</name>
    <name type="common">Taiga tick</name>
    <dbReference type="NCBI Taxonomy" id="34615"/>
    <lineage>
        <taxon>Eukaryota</taxon>
        <taxon>Metazoa</taxon>
        <taxon>Ecdysozoa</taxon>
        <taxon>Arthropoda</taxon>
        <taxon>Chelicerata</taxon>
        <taxon>Arachnida</taxon>
        <taxon>Acari</taxon>
        <taxon>Parasitiformes</taxon>
        <taxon>Ixodida</taxon>
        <taxon>Ixodoidea</taxon>
        <taxon>Ixodidae</taxon>
        <taxon>Ixodinae</taxon>
        <taxon>Ixodes</taxon>
    </lineage>
</organism>